<gene>
    <name evidence="9" type="ORF">E5170_09705</name>
</gene>
<evidence type="ECO:0000256" key="7">
    <source>
        <dbReference type="ARBA" id="ARBA00023288"/>
    </source>
</evidence>
<evidence type="ECO:0000256" key="6">
    <source>
        <dbReference type="ARBA" id="ARBA00023237"/>
    </source>
</evidence>
<keyword evidence="6" id="KW-0998">Cell outer membrane</keyword>
<dbReference type="InterPro" id="IPR010131">
    <property type="entry name" value="MdtP/NodT-like"/>
</dbReference>
<dbReference type="Proteomes" id="UP000310574">
    <property type="component" value="Unassembled WGS sequence"/>
</dbReference>
<organism evidence="9 10">
    <name type="scientific">Pseudomonas atacamensis</name>
    <dbReference type="NCBI Taxonomy" id="2565368"/>
    <lineage>
        <taxon>Bacteria</taxon>
        <taxon>Pseudomonadati</taxon>
        <taxon>Pseudomonadota</taxon>
        <taxon>Gammaproteobacteria</taxon>
        <taxon>Pseudomonadales</taxon>
        <taxon>Pseudomonadaceae</taxon>
        <taxon>Pseudomonas</taxon>
    </lineage>
</organism>
<evidence type="ECO:0000256" key="2">
    <source>
        <dbReference type="ARBA" id="ARBA00022452"/>
    </source>
</evidence>
<dbReference type="EMBL" id="SSBS01000002">
    <property type="protein sequence ID" value="THF34515.1"/>
    <property type="molecule type" value="Genomic_DNA"/>
</dbReference>
<evidence type="ECO:0000256" key="1">
    <source>
        <dbReference type="ARBA" id="ARBA00007613"/>
    </source>
</evidence>
<keyword evidence="8" id="KW-0732">Signal</keyword>
<evidence type="ECO:0000256" key="5">
    <source>
        <dbReference type="ARBA" id="ARBA00023139"/>
    </source>
</evidence>
<dbReference type="PANTHER" id="PTHR30203">
    <property type="entry name" value="OUTER MEMBRANE CATION EFFLUX PROTEIN"/>
    <property type="match status" value="1"/>
</dbReference>
<dbReference type="InterPro" id="IPR003423">
    <property type="entry name" value="OMP_efflux"/>
</dbReference>
<dbReference type="AlphaFoldDB" id="A0AAQ2DF42"/>
<evidence type="ECO:0000313" key="9">
    <source>
        <dbReference type="EMBL" id="THF34515.1"/>
    </source>
</evidence>
<protein>
    <submittedName>
        <fullName evidence="9">Efflux transporter outer membrane subunit</fullName>
    </submittedName>
</protein>
<dbReference type="Gene3D" id="1.20.1600.10">
    <property type="entry name" value="Outer membrane efflux proteins (OEP)"/>
    <property type="match status" value="1"/>
</dbReference>
<dbReference type="PANTHER" id="PTHR30203:SF21">
    <property type="entry name" value="OUTER MEMBRANE COMPONENT OF MULTIDRUG EFFLUX PUMP-RELATED"/>
    <property type="match status" value="1"/>
</dbReference>
<feature type="signal peptide" evidence="8">
    <location>
        <begin position="1"/>
        <end position="19"/>
    </location>
</feature>
<evidence type="ECO:0000256" key="4">
    <source>
        <dbReference type="ARBA" id="ARBA00023136"/>
    </source>
</evidence>
<dbReference type="SUPFAM" id="SSF56954">
    <property type="entry name" value="Outer membrane efflux proteins (OEP)"/>
    <property type="match status" value="1"/>
</dbReference>
<keyword evidence="5 8" id="KW-0564">Palmitate</keyword>
<dbReference type="NCBIfam" id="TIGR01845">
    <property type="entry name" value="outer_NodT"/>
    <property type="match status" value="1"/>
</dbReference>
<keyword evidence="7 8" id="KW-0449">Lipoprotein</keyword>
<accession>A0AAQ2DF42</accession>
<dbReference type="RefSeq" id="WP_136492671.1">
    <property type="nucleotide sequence ID" value="NZ_SSBS01000002.1"/>
</dbReference>
<evidence type="ECO:0000256" key="8">
    <source>
        <dbReference type="RuleBase" id="RU362097"/>
    </source>
</evidence>
<comment type="caution">
    <text evidence="9">The sequence shown here is derived from an EMBL/GenBank/DDBJ whole genome shotgun (WGS) entry which is preliminary data.</text>
</comment>
<proteinExistence type="inferred from homology"/>
<dbReference type="GO" id="GO:0009279">
    <property type="term" value="C:cell outer membrane"/>
    <property type="evidence" value="ECO:0007669"/>
    <property type="project" value="UniProtKB-SubCell"/>
</dbReference>
<feature type="chain" id="PRO_5042662935" evidence="8">
    <location>
        <begin position="20"/>
        <end position="472"/>
    </location>
</feature>
<comment type="subcellular location">
    <subcellularLocation>
        <location evidence="8">Cell outer membrane</location>
        <topology evidence="8">Lipid-anchor</topology>
    </subcellularLocation>
</comment>
<reference evidence="9 10" key="1">
    <citation type="submission" date="2019-04" db="EMBL/GenBank/DDBJ databases">
        <title>Draft genome sequence of Pseudomonas sp. M7D1 isolated from rhizosphere of plant the flowery desert.</title>
        <authorList>
            <person name="Poblete-Morales M."/>
            <person name="Plaza N."/>
            <person name="Corsini G."/>
            <person name="Silva E."/>
        </authorList>
    </citation>
    <scope>NUCLEOTIDE SEQUENCE [LARGE SCALE GENOMIC DNA]</scope>
    <source>
        <strain evidence="9 10">M7D1</strain>
    </source>
</reference>
<name>A0AAQ2DF42_9PSED</name>
<keyword evidence="4 8" id="KW-0472">Membrane</keyword>
<dbReference type="Pfam" id="PF02321">
    <property type="entry name" value="OEP"/>
    <property type="match status" value="2"/>
</dbReference>
<dbReference type="Gene3D" id="2.20.200.10">
    <property type="entry name" value="Outer membrane efflux proteins (OEP)"/>
    <property type="match status" value="1"/>
</dbReference>
<keyword evidence="2 8" id="KW-1134">Transmembrane beta strand</keyword>
<dbReference type="PROSITE" id="PS51257">
    <property type="entry name" value="PROKAR_LIPOPROTEIN"/>
    <property type="match status" value="1"/>
</dbReference>
<evidence type="ECO:0000256" key="3">
    <source>
        <dbReference type="ARBA" id="ARBA00022692"/>
    </source>
</evidence>
<sequence length="472" mass="50788">MKKAILPIFTGALLLSACAVGPNYHPPQTPGSAAQRFVGEGAPTQDDVTPADGQWWRLYNDSVLNDLIAGALSANTDLRVAVARLEKARSVLRSVKSDIYPKTRIDVKRAKQRVPDHLEANGEREYQSVEAGLGISYELDLFGRVRRAVESAHGDWQAAEADRDAVMVVVVADIVHGYADATTSAQRIAVAEQTVELLDRSMRITSARVETGRSDRLDLIQMKALRDEQRAELPPLRAQREAALFRLATLTGRTPHDLPARVLEAKTVPLIDQPIPLGDGAALIARRPDVRAAERRLAASTARIGVATADLYPRVSLLGRVGTNSVGVPESFSASSSSWLIGGLISWDFPNIAATRARIAGANADAQVSLASFDGAVLAALEETETALSANAHEMTRNEALREARDEALRAACISAARQREGTIDFLTVLDAQRTLAGAQATLAASDAQLIFTQVDLFKALGGGWQQAENRL</sequence>
<comment type="similarity">
    <text evidence="1 8">Belongs to the outer membrane factor (OMF) (TC 1.B.17) family.</text>
</comment>
<keyword evidence="3 8" id="KW-0812">Transmembrane</keyword>
<dbReference type="GO" id="GO:0015562">
    <property type="term" value="F:efflux transmembrane transporter activity"/>
    <property type="evidence" value="ECO:0007669"/>
    <property type="project" value="InterPro"/>
</dbReference>
<evidence type="ECO:0000313" key="10">
    <source>
        <dbReference type="Proteomes" id="UP000310574"/>
    </source>
</evidence>